<dbReference type="AlphaFoldDB" id="A0A927GAE7"/>
<reference evidence="3" key="2">
    <citation type="submission" date="2020-09" db="EMBL/GenBank/DDBJ databases">
        <authorList>
            <person name="Yu Y."/>
        </authorList>
    </citation>
    <scope>NUCLEOTIDE SEQUENCE</scope>
    <source>
        <strain evidence="3">KCTC 49039</strain>
    </source>
</reference>
<dbReference type="SMART" id="SM00257">
    <property type="entry name" value="LysM"/>
    <property type="match status" value="1"/>
</dbReference>
<evidence type="ECO:0000313" key="3">
    <source>
        <dbReference type="EMBL" id="MBD8079220.1"/>
    </source>
</evidence>
<sequence>MSTVTTTDQLGSDRIGARPASGQHDLVLTRRGRVVIALLVAVLFLLAARVGGAVAGTGEAPQEVRVHVVQAGETFWGFASDLAAPGQDLRDVVDVLHSLNGASSSDLQVGQRILLPVERG</sequence>
<dbReference type="InterPro" id="IPR018392">
    <property type="entry name" value="LysM"/>
</dbReference>
<reference evidence="3" key="1">
    <citation type="journal article" date="2018" name="Curr. Microbiol.">
        <title>Cellulosimicrobium arenosum sp. nov., Isolated from Marine Sediment Sand.</title>
        <authorList>
            <person name="Oh M."/>
            <person name="Kim J.H."/>
            <person name="Yoon J.H."/>
            <person name="Schumann P."/>
            <person name="Kim W."/>
        </authorList>
    </citation>
    <scope>NUCLEOTIDE SEQUENCE</scope>
    <source>
        <strain evidence="3">KCTC 49039</strain>
    </source>
</reference>
<keyword evidence="1" id="KW-1133">Transmembrane helix</keyword>
<evidence type="ECO:0000313" key="4">
    <source>
        <dbReference type="Proteomes" id="UP000610846"/>
    </source>
</evidence>
<dbReference type="InterPro" id="IPR036779">
    <property type="entry name" value="LysM_dom_sf"/>
</dbReference>
<evidence type="ECO:0000259" key="2">
    <source>
        <dbReference type="PROSITE" id="PS51782"/>
    </source>
</evidence>
<gene>
    <name evidence="3" type="ORF">IF651_09170</name>
</gene>
<keyword evidence="4" id="KW-1185">Reference proteome</keyword>
<dbReference type="PROSITE" id="PS51782">
    <property type="entry name" value="LYSM"/>
    <property type="match status" value="1"/>
</dbReference>
<accession>A0A927GAE7</accession>
<dbReference type="SUPFAM" id="SSF54106">
    <property type="entry name" value="LysM domain"/>
    <property type="match status" value="1"/>
</dbReference>
<dbReference type="Proteomes" id="UP000610846">
    <property type="component" value="Unassembled WGS sequence"/>
</dbReference>
<comment type="caution">
    <text evidence="3">The sequence shown here is derived from an EMBL/GenBank/DDBJ whole genome shotgun (WGS) entry which is preliminary data.</text>
</comment>
<feature type="domain" description="LysM" evidence="2">
    <location>
        <begin position="65"/>
        <end position="115"/>
    </location>
</feature>
<evidence type="ECO:0000256" key="1">
    <source>
        <dbReference type="SAM" id="Phobius"/>
    </source>
</evidence>
<dbReference type="Gene3D" id="3.10.350.10">
    <property type="entry name" value="LysM domain"/>
    <property type="match status" value="1"/>
</dbReference>
<organism evidence="3 4">
    <name type="scientific">Cellulosimicrobium arenosum</name>
    <dbReference type="NCBI Taxonomy" id="2708133"/>
    <lineage>
        <taxon>Bacteria</taxon>
        <taxon>Bacillati</taxon>
        <taxon>Actinomycetota</taxon>
        <taxon>Actinomycetes</taxon>
        <taxon>Micrococcales</taxon>
        <taxon>Promicromonosporaceae</taxon>
        <taxon>Cellulosimicrobium</taxon>
    </lineage>
</organism>
<name>A0A927GAE7_9MICO</name>
<dbReference type="RefSeq" id="WP_191828805.1">
    <property type="nucleotide sequence ID" value="NZ_JACYHB010000006.1"/>
</dbReference>
<keyword evidence="1" id="KW-0812">Transmembrane</keyword>
<feature type="transmembrane region" description="Helical" evidence="1">
    <location>
        <begin position="34"/>
        <end position="55"/>
    </location>
</feature>
<dbReference type="CDD" id="cd00118">
    <property type="entry name" value="LysM"/>
    <property type="match status" value="1"/>
</dbReference>
<dbReference type="EMBL" id="JACYHB010000006">
    <property type="protein sequence ID" value="MBD8079220.1"/>
    <property type="molecule type" value="Genomic_DNA"/>
</dbReference>
<proteinExistence type="predicted"/>
<protein>
    <submittedName>
        <fullName evidence="3">LysM peptidoglycan-binding domain-containing protein</fullName>
    </submittedName>
</protein>
<dbReference type="Pfam" id="PF01476">
    <property type="entry name" value="LysM"/>
    <property type="match status" value="1"/>
</dbReference>
<keyword evidence="1" id="KW-0472">Membrane</keyword>